<dbReference type="GeneID" id="95356019"/>
<comment type="caution">
    <text evidence="3">The sequence shown here is derived from an EMBL/GenBank/DDBJ whole genome shotgun (WGS) entry which is preliminary data.</text>
</comment>
<dbReference type="PANTHER" id="PTHR35176:SF6">
    <property type="entry name" value="HEME OXYGENASE HI_0854-RELATED"/>
    <property type="match status" value="1"/>
</dbReference>
<dbReference type="RefSeq" id="WP_229927813.1">
    <property type="nucleotide sequence ID" value="NZ_BNBO01000041.1"/>
</dbReference>
<dbReference type="InterPro" id="IPR012349">
    <property type="entry name" value="Split_barrel_FMN-bd"/>
</dbReference>
<keyword evidence="4" id="KW-1185">Reference proteome</keyword>
<evidence type="ECO:0000313" key="4">
    <source>
        <dbReference type="Proteomes" id="UP000617734"/>
    </source>
</evidence>
<keyword evidence="1" id="KW-0560">Oxidoreductase</keyword>
<dbReference type="PANTHER" id="PTHR35176">
    <property type="entry name" value="HEME OXYGENASE HI_0854-RELATED"/>
    <property type="match status" value="1"/>
</dbReference>
<dbReference type="EMBL" id="BNBO01000041">
    <property type="protein sequence ID" value="GHH79213.1"/>
    <property type="molecule type" value="Genomic_DNA"/>
</dbReference>
<evidence type="ECO:0000256" key="1">
    <source>
        <dbReference type="ARBA" id="ARBA00023002"/>
    </source>
</evidence>
<dbReference type="GO" id="GO:0005829">
    <property type="term" value="C:cytosol"/>
    <property type="evidence" value="ECO:0007669"/>
    <property type="project" value="TreeGrafter"/>
</dbReference>
<name>A0A919L0B9_9ACTN</name>
<dbReference type="Gene3D" id="2.30.110.10">
    <property type="entry name" value="Electron Transport, Fmn-binding Protein, Chain A"/>
    <property type="match status" value="1"/>
</dbReference>
<dbReference type="InterPro" id="IPR011576">
    <property type="entry name" value="Pyridox_Oxase_N"/>
</dbReference>
<dbReference type="GO" id="GO:0070967">
    <property type="term" value="F:coenzyme F420 binding"/>
    <property type="evidence" value="ECO:0007669"/>
    <property type="project" value="TreeGrafter"/>
</dbReference>
<reference evidence="3" key="2">
    <citation type="submission" date="2020-09" db="EMBL/GenBank/DDBJ databases">
        <authorList>
            <person name="Sun Q."/>
            <person name="Ohkuma M."/>
        </authorList>
    </citation>
    <scope>NUCLEOTIDE SEQUENCE</scope>
    <source>
        <strain evidence="3">JCM 4646</strain>
    </source>
</reference>
<organism evidence="3 4">
    <name type="scientific">Kitasatospora indigofera</name>
    <dbReference type="NCBI Taxonomy" id="67307"/>
    <lineage>
        <taxon>Bacteria</taxon>
        <taxon>Bacillati</taxon>
        <taxon>Actinomycetota</taxon>
        <taxon>Actinomycetes</taxon>
        <taxon>Kitasatosporales</taxon>
        <taxon>Streptomycetaceae</taxon>
        <taxon>Kitasatospora</taxon>
    </lineage>
</organism>
<dbReference type="SUPFAM" id="SSF50475">
    <property type="entry name" value="FMN-binding split barrel"/>
    <property type="match status" value="1"/>
</dbReference>
<dbReference type="GO" id="GO:0016627">
    <property type="term" value="F:oxidoreductase activity, acting on the CH-CH group of donors"/>
    <property type="evidence" value="ECO:0007669"/>
    <property type="project" value="TreeGrafter"/>
</dbReference>
<dbReference type="Proteomes" id="UP000617734">
    <property type="component" value="Unassembled WGS sequence"/>
</dbReference>
<dbReference type="InterPro" id="IPR052019">
    <property type="entry name" value="F420H2_bilvrd_red/Heme_oxyg"/>
</dbReference>
<protein>
    <recommendedName>
        <fullName evidence="2">Pyridoxamine 5'-phosphate oxidase N-terminal domain-containing protein</fullName>
    </recommendedName>
</protein>
<sequence>MGVTVDHSKIVHLVNTDPVIRTLLEAPIPMRLGYVGLDGHPRTVPVAYLWNGRAFVFATPTGAYKVKAIAAHPQVSFTVDTTDFTPLIMLVRGTASVEIRPGIPQEHIDASRRSVGDDRMAEWERHKRANTSEMALITIVPTHVTVCDFDTRFPPPAAVNSLTHGAE</sequence>
<accession>A0A919L0B9</accession>
<evidence type="ECO:0000259" key="2">
    <source>
        <dbReference type="Pfam" id="PF01243"/>
    </source>
</evidence>
<dbReference type="AlphaFoldDB" id="A0A919L0B9"/>
<dbReference type="Pfam" id="PF01243">
    <property type="entry name" value="PNPOx_N"/>
    <property type="match status" value="1"/>
</dbReference>
<reference evidence="3" key="1">
    <citation type="journal article" date="2014" name="Int. J. Syst. Evol. Microbiol.">
        <title>Complete genome sequence of Corynebacterium casei LMG S-19264T (=DSM 44701T), isolated from a smear-ripened cheese.</title>
        <authorList>
            <consortium name="US DOE Joint Genome Institute (JGI-PGF)"/>
            <person name="Walter F."/>
            <person name="Albersmeier A."/>
            <person name="Kalinowski J."/>
            <person name="Ruckert C."/>
        </authorList>
    </citation>
    <scope>NUCLEOTIDE SEQUENCE</scope>
    <source>
        <strain evidence="3">JCM 4646</strain>
    </source>
</reference>
<proteinExistence type="predicted"/>
<feature type="domain" description="Pyridoxamine 5'-phosphate oxidase N-terminal" evidence="2">
    <location>
        <begin position="18"/>
        <end position="98"/>
    </location>
</feature>
<evidence type="ECO:0000313" key="3">
    <source>
        <dbReference type="EMBL" id="GHH79213.1"/>
    </source>
</evidence>
<gene>
    <name evidence="3" type="ORF">GCM10018781_56730</name>
</gene>